<evidence type="ECO:0000313" key="1">
    <source>
        <dbReference type="EMBL" id="MBD8086123.1"/>
    </source>
</evidence>
<organism evidence="1 2">
    <name type="scientific">Limosilactobacillus urinaemulieris</name>
    <dbReference type="NCBI Taxonomy" id="2742600"/>
    <lineage>
        <taxon>Bacteria</taxon>
        <taxon>Bacillati</taxon>
        <taxon>Bacillota</taxon>
        <taxon>Bacilli</taxon>
        <taxon>Lactobacillales</taxon>
        <taxon>Lactobacillaceae</taxon>
        <taxon>Limosilactobacillus</taxon>
    </lineage>
</organism>
<dbReference type="SUPFAM" id="SSF53098">
    <property type="entry name" value="Ribonuclease H-like"/>
    <property type="match status" value="1"/>
</dbReference>
<protein>
    <recommendedName>
        <fullName evidence="3">Exonuclease domain-containing protein</fullName>
    </recommendedName>
</protein>
<dbReference type="EMBL" id="JABUXR010000017">
    <property type="protein sequence ID" value="MBD8086123.1"/>
    <property type="molecule type" value="Genomic_DNA"/>
</dbReference>
<feature type="non-terminal residue" evidence="1">
    <location>
        <position position="149"/>
    </location>
</feature>
<keyword evidence="2" id="KW-1185">Reference proteome</keyword>
<dbReference type="InterPro" id="IPR036397">
    <property type="entry name" value="RNaseH_sf"/>
</dbReference>
<accession>A0ABR8ZLE6</accession>
<proteinExistence type="predicted"/>
<gene>
    <name evidence="1" type="ORF">HUK45_07750</name>
</gene>
<evidence type="ECO:0008006" key="3">
    <source>
        <dbReference type="Google" id="ProtNLM"/>
    </source>
</evidence>
<dbReference type="InterPro" id="IPR012337">
    <property type="entry name" value="RNaseH-like_sf"/>
</dbReference>
<dbReference type="Gene3D" id="3.30.420.10">
    <property type="entry name" value="Ribonuclease H-like superfamily/Ribonuclease H"/>
    <property type="match status" value="1"/>
</dbReference>
<dbReference type="RefSeq" id="WP_191911879.1">
    <property type="nucleotide sequence ID" value="NZ_JABUXR010000017.1"/>
</dbReference>
<dbReference type="Proteomes" id="UP000645007">
    <property type="component" value="Unassembled WGS sequence"/>
</dbReference>
<reference evidence="1 2" key="1">
    <citation type="submission" date="2020-06" db="EMBL/GenBank/DDBJ databases">
        <title>Limosilactobacillus sp. nov.</title>
        <authorList>
            <person name="Ksiezarek M."/>
            <person name="Goncalves Ribeiro T."/>
            <person name="Rocha J."/>
            <person name="Grosso F."/>
            <person name="Peixe L."/>
        </authorList>
    </citation>
    <scope>NUCLEOTIDE SEQUENCE [LARGE SCALE GENOMIC DNA]</scope>
    <source>
        <strain evidence="2">c9Ua_26_M</strain>
    </source>
</reference>
<comment type="caution">
    <text evidence="1">The sequence shown here is derived from an EMBL/GenBank/DDBJ whole genome shotgun (WGS) entry which is preliminary data.</text>
</comment>
<sequence>MVKYYTPFIYWIDTTGLDWQSDEIIHLTITDLFGNIVFSHLFKPERVKNWDPTQQGFKIHPQDVTNQPSLNDFLPTIQKLFNQADTLIGFGNSTFDDLFLQQAGIKLPQVMEVDLQQQLFKKYHLFDHAPSIYECADYFHYQLNPKTAT</sequence>
<name>A0ABR8ZLE6_9LACO</name>
<evidence type="ECO:0000313" key="2">
    <source>
        <dbReference type="Proteomes" id="UP000645007"/>
    </source>
</evidence>